<keyword evidence="1" id="KW-0472">Membrane</keyword>
<keyword evidence="2" id="KW-0328">Glycosyltransferase</keyword>
<reference evidence="2" key="1">
    <citation type="submission" date="2019-08" db="EMBL/GenBank/DDBJ databases">
        <authorList>
            <person name="Kucharzyk K."/>
            <person name="Murdoch R.W."/>
            <person name="Higgins S."/>
            <person name="Loffler F."/>
        </authorList>
    </citation>
    <scope>NUCLEOTIDE SEQUENCE</scope>
</reference>
<proteinExistence type="predicted"/>
<evidence type="ECO:0000256" key="1">
    <source>
        <dbReference type="SAM" id="Phobius"/>
    </source>
</evidence>
<sequence length="88" mass="10344">MLQNGSVGFNIQEPLLRMRIGKNTFLRRGGWKYAKSLVRFYTYMYKIQFIGFPLYVTISLVRVAVALAPGKIREKFYLKLLRKSTNTY</sequence>
<accession>A0A645I3X8</accession>
<dbReference type="GO" id="GO:0016757">
    <property type="term" value="F:glycosyltransferase activity"/>
    <property type="evidence" value="ECO:0007669"/>
    <property type="project" value="UniProtKB-KW"/>
</dbReference>
<gene>
    <name evidence="2" type="primary">wbbD_5</name>
    <name evidence="2" type="ORF">SDC9_193570</name>
</gene>
<organism evidence="2">
    <name type="scientific">bioreactor metagenome</name>
    <dbReference type="NCBI Taxonomy" id="1076179"/>
    <lineage>
        <taxon>unclassified sequences</taxon>
        <taxon>metagenomes</taxon>
        <taxon>ecological metagenomes</taxon>
    </lineage>
</organism>
<comment type="caution">
    <text evidence="2">The sequence shown here is derived from an EMBL/GenBank/DDBJ whole genome shotgun (WGS) entry which is preliminary data.</text>
</comment>
<protein>
    <submittedName>
        <fullName evidence="2">UDP-Gal:alpha-D-GlcNAc-diphosphoundecaprenol beta-1,3-galactosyltransferase</fullName>
        <ecNumber evidence="2">2.4.1.303</ecNumber>
    </submittedName>
</protein>
<dbReference type="EC" id="2.4.1.303" evidence="2"/>
<name>A0A645I3X8_9ZZZZ</name>
<feature type="transmembrane region" description="Helical" evidence="1">
    <location>
        <begin position="47"/>
        <end position="68"/>
    </location>
</feature>
<evidence type="ECO:0000313" key="2">
    <source>
        <dbReference type="EMBL" id="MPN45991.1"/>
    </source>
</evidence>
<keyword evidence="2" id="KW-0808">Transferase</keyword>
<keyword evidence="1" id="KW-1133">Transmembrane helix</keyword>
<dbReference type="EMBL" id="VSSQ01106277">
    <property type="protein sequence ID" value="MPN45991.1"/>
    <property type="molecule type" value="Genomic_DNA"/>
</dbReference>
<keyword evidence="1" id="KW-0812">Transmembrane</keyword>
<dbReference type="AlphaFoldDB" id="A0A645I3X8"/>